<sequence length="177" mass="19459">MLHFIKQIKLALDRILEGIVIIAMSLLVFDVLWQVFARKVLENPSKWTEEAATFLLVWVALLGAAVALGRGAHLGIDYFTGKLALAKRIKIETAAFTLIFLFSAYVMVYGGWDFVSTTLELGQVSASLGIKMGYIYLAVPVSGVFMCIYSFMGIAERLSGRADIPVSDQDNDGEVSK</sequence>
<evidence type="ECO:0000256" key="9">
    <source>
        <dbReference type="SAM" id="Phobius"/>
    </source>
</evidence>
<feature type="transmembrane region" description="Helical" evidence="9">
    <location>
        <begin position="93"/>
        <end position="112"/>
    </location>
</feature>
<keyword evidence="2" id="KW-0813">Transport</keyword>
<evidence type="ECO:0000256" key="6">
    <source>
        <dbReference type="ARBA" id="ARBA00022989"/>
    </source>
</evidence>
<evidence type="ECO:0000256" key="2">
    <source>
        <dbReference type="ARBA" id="ARBA00022448"/>
    </source>
</evidence>
<evidence type="ECO:0000256" key="5">
    <source>
        <dbReference type="ARBA" id="ARBA00022692"/>
    </source>
</evidence>
<evidence type="ECO:0000256" key="3">
    <source>
        <dbReference type="ARBA" id="ARBA00022475"/>
    </source>
</evidence>
<dbReference type="Pfam" id="PF04290">
    <property type="entry name" value="DctQ"/>
    <property type="match status" value="1"/>
</dbReference>
<keyword evidence="6 9" id="KW-1133">Transmembrane helix</keyword>
<keyword evidence="5 9" id="KW-0812">Transmembrane</keyword>
<name>A0A1Q2MCM4_9BACT</name>
<dbReference type="STRING" id="1851148.SMSP2_00632"/>
<keyword evidence="7 9" id="KW-0472">Membrane</keyword>
<keyword evidence="12" id="KW-1185">Reference proteome</keyword>
<organism evidence="11 12">
    <name type="scientific">Limihaloglobus sulfuriphilus</name>
    <dbReference type="NCBI Taxonomy" id="1851148"/>
    <lineage>
        <taxon>Bacteria</taxon>
        <taxon>Pseudomonadati</taxon>
        <taxon>Planctomycetota</taxon>
        <taxon>Phycisphaerae</taxon>
        <taxon>Sedimentisphaerales</taxon>
        <taxon>Sedimentisphaeraceae</taxon>
        <taxon>Limihaloglobus</taxon>
    </lineage>
</organism>
<keyword evidence="4" id="KW-0997">Cell inner membrane</keyword>
<keyword evidence="3" id="KW-1003">Cell membrane</keyword>
<feature type="transmembrane region" description="Helical" evidence="9">
    <location>
        <begin position="51"/>
        <end position="72"/>
    </location>
</feature>
<dbReference type="EMBL" id="CP019646">
    <property type="protein sequence ID" value="AQQ70288.1"/>
    <property type="molecule type" value="Genomic_DNA"/>
</dbReference>
<dbReference type="PANTHER" id="PTHR35011:SF2">
    <property type="entry name" value="2,3-DIKETO-L-GULONATE TRAP TRANSPORTER SMALL PERMEASE PROTEIN YIAM"/>
    <property type="match status" value="1"/>
</dbReference>
<evidence type="ECO:0000256" key="8">
    <source>
        <dbReference type="ARBA" id="ARBA00038436"/>
    </source>
</evidence>
<dbReference type="GO" id="GO:0022857">
    <property type="term" value="F:transmembrane transporter activity"/>
    <property type="evidence" value="ECO:0007669"/>
    <property type="project" value="TreeGrafter"/>
</dbReference>
<protein>
    <submittedName>
        <fullName evidence="11">Neu5Ac permease</fullName>
    </submittedName>
</protein>
<comment type="similarity">
    <text evidence="8">Belongs to the TRAP transporter small permease family.</text>
</comment>
<evidence type="ECO:0000259" key="10">
    <source>
        <dbReference type="Pfam" id="PF04290"/>
    </source>
</evidence>
<evidence type="ECO:0000313" key="12">
    <source>
        <dbReference type="Proteomes" id="UP000188181"/>
    </source>
</evidence>
<proteinExistence type="inferred from homology"/>
<dbReference type="GO" id="GO:0005886">
    <property type="term" value="C:plasma membrane"/>
    <property type="evidence" value="ECO:0007669"/>
    <property type="project" value="UniProtKB-SubCell"/>
</dbReference>
<evidence type="ECO:0000256" key="7">
    <source>
        <dbReference type="ARBA" id="ARBA00023136"/>
    </source>
</evidence>
<gene>
    <name evidence="11" type="primary">siaT_1</name>
    <name evidence="11" type="ORF">SMSP2_00632</name>
</gene>
<evidence type="ECO:0000256" key="1">
    <source>
        <dbReference type="ARBA" id="ARBA00004429"/>
    </source>
</evidence>
<comment type="subcellular location">
    <subcellularLocation>
        <location evidence="1">Cell inner membrane</location>
        <topology evidence="1">Multi-pass membrane protein</topology>
    </subcellularLocation>
</comment>
<evidence type="ECO:0000256" key="4">
    <source>
        <dbReference type="ARBA" id="ARBA00022519"/>
    </source>
</evidence>
<reference evidence="12" key="1">
    <citation type="submission" date="2017-02" db="EMBL/GenBank/DDBJ databases">
        <title>Comparative genomics and description of representatives of a novel lineage of planctomycetes thriving in anoxic sediments.</title>
        <authorList>
            <person name="Spring S."/>
            <person name="Bunk B."/>
            <person name="Sproer C."/>
        </authorList>
    </citation>
    <scope>NUCLEOTIDE SEQUENCE [LARGE SCALE GENOMIC DNA]</scope>
    <source>
        <strain evidence="12">SM-Chi-D1</strain>
    </source>
</reference>
<dbReference type="KEGG" id="pbas:SMSP2_00632"/>
<dbReference type="Proteomes" id="UP000188181">
    <property type="component" value="Chromosome"/>
</dbReference>
<feature type="transmembrane region" description="Helical" evidence="9">
    <location>
        <begin position="15"/>
        <end position="36"/>
    </location>
</feature>
<feature type="domain" description="Tripartite ATP-independent periplasmic transporters DctQ component" evidence="10">
    <location>
        <begin position="31"/>
        <end position="158"/>
    </location>
</feature>
<dbReference type="AlphaFoldDB" id="A0A1Q2MCM4"/>
<feature type="transmembrane region" description="Helical" evidence="9">
    <location>
        <begin position="132"/>
        <end position="152"/>
    </location>
</feature>
<dbReference type="InterPro" id="IPR055348">
    <property type="entry name" value="DctQ"/>
</dbReference>
<dbReference type="PANTHER" id="PTHR35011">
    <property type="entry name" value="2,3-DIKETO-L-GULONATE TRAP TRANSPORTER SMALL PERMEASE PROTEIN YIAM"/>
    <property type="match status" value="1"/>
</dbReference>
<dbReference type="GO" id="GO:0015740">
    <property type="term" value="P:C4-dicarboxylate transport"/>
    <property type="evidence" value="ECO:0007669"/>
    <property type="project" value="TreeGrafter"/>
</dbReference>
<accession>A0A1Q2MCM4</accession>
<evidence type="ECO:0000313" key="11">
    <source>
        <dbReference type="EMBL" id="AQQ70288.1"/>
    </source>
</evidence>
<dbReference type="InterPro" id="IPR007387">
    <property type="entry name" value="TRAP_DctQ"/>
</dbReference>